<dbReference type="PANTHER" id="PTHR47326:SF1">
    <property type="entry name" value="HTH PSQ-TYPE DOMAIN-CONTAINING PROTEIN"/>
    <property type="match status" value="1"/>
</dbReference>
<organism evidence="1 2">
    <name type="scientific">Periplaneta americana</name>
    <name type="common">American cockroach</name>
    <name type="synonym">Blatta americana</name>
    <dbReference type="NCBI Taxonomy" id="6978"/>
    <lineage>
        <taxon>Eukaryota</taxon>
        <taxon>Metazoa</taxon>
        <taxon>Ecdysozoa</taxon>
        <taxon>Arthropoda</taxon>
        <taxon>Hexapoda</taxon>
        <taxon>Insecta</taxon>
        <taxon>Pterygota</taxon>
        <taxon>Neoptera</taxon>
        <taxon>Polyneoptera</taxon>
        <taxon>Dictyoptera</taxon>
        <taxon>Blattodea</taxon>
        <taxon>Blattoidea</taxon>
        <taxon>Blattidae</taxon>
        <taxon>Blattinae</taxon>
        <taxon>Periplaneta</taxon>
    </lineage>
</organism>
<reference evidence="1 2" key="1">
    <citation type="journal article" date="2022" name="Allergy">
        <title>Genome assembly and annotation of Periplaneta americana reveal a comprehensive cockroach allergen profile.</title>
        <authorList>
            <person name="Wang L."/>
            <person name="Xiong Q."/>
            <person name="Saelim N."/>
            <person name="Wang L."/>
            <person name="Nong W."/>
            <person name="Wan A.T."/>
            <person name="Shi M."/>
            <person name="Liu X."/>
            <person name="Cao Q."/>
            <person name="Hui J.H.L."/>
            <person name="Sookrung N."/>
            <person name="Leung T.F."/>
            <person name="Tungtrongchitr A."/>
            <person name="Tsui S.K.W."/>
        </authorList>
    </citation>
    <scope>NUCLEOTIDE SEQUENCE [LARGE SCALE GENOMIC DNA]</scope>
    <source>
        <strain evidence="1">PWHHKU_190912</strain>
    </source>
</reference>
<dbReference type="EMBL" id="JAJSOF020000017">
    <property type="protein sequence ID" value="KAJ4439913.1"/>
    <property type="molecule type" value="Genomic_DNA"/>
</dbReference>
<evidence type="ECO:0000313" key="1">
    <source>
        <dbReference type="EMBL" id="KAJ4439913.1"/>
    </source>
</evidence>
<keyword evidence="2" id="KW-1185">Reference proteome</keyword>
<sequence>MSPGSSTESYPAFARIGLRENLGKNLNQVTCLDRDSNPGHLVSQPDALTVTLQTSNRVGTHPYTSSLIRPRGSEPQVLPISASETHATAKTSPQPFLLLQMIQDESGVKSEVYKRKVETREKLLARILYACAQVKECPNQLRSATQQLSVRAAKGTEVDGGLFEHVLVKKSTQLNRTQVEEKRHQHLFSNNVWAGVLGDRLRVIYVVPQRLTGARYQDFLINILPTLLEYMPCQKRLQMSFMYDGTPAHFFRNECEHQTLTFQNRWIDWGGPTL</sequence>
<gene>
    <name evidence="1" type="ORF">ANN_08043</name>
</gene>
<evidence type="ECO:0000313" key="2">
    <source>
        <dbReference type="Proteomes" id="UP001148838"/>
    </source>
</evidence>
<dbReference type="Proteomes" id="UP001148838">
    <property type="component" value="Unassembled WGS sequence"/>
</dbReference>
<proteinExistence type="predicted"/>
<accession>A0ABQ8T100</accession>
<comment type="caution">
    <text evidence="1">The sequence shown here is derived from an EMBL/GenBank/DDBJ whole genome shotgun (WGS) entry which is preliminary data.</text>
</comment>
<protein>
    <submittedName>
        <fullName evidence="1">Uncharacterized protein</fullName>
    </submittedName>
</protein>
<name>A0ABQ8T100_PERAM</name>
<dbReference type="PANTHER" id="PTHR47326">
    <property type="entry name" value="TRANSPOSABLE ELEMENT TC3 TRANSPOSASE-LIKE PROTEIN"/>
    <property type="match status" value="1"/>
</dbReference>
<dbReference type="InterPro" id="IPR036397">
    <property type="entry name" value="RNaseH_sf"/>
</dbReference>
<dbReference type="Gene3D" id="3.30.420.10">
    <property type="entry name" value="Ribonuclease H-like superfamily/Ribonuclease H"/>
    <property type="match status" value="1"/>
</dbReference>